<dbReference type="GO" id="GO:0006869">
    <property type="term" value="P:lipid transport"/>
    <property type="evidence" value="ECO:0007669"/>
    <property type="project" value="InterPro"/>
</dbReference>
<dbReference type="Pfam" id="PF00234">
    <property type="entry name" value="Tryp_alpha_amyl"/>
    <property type="match status" value="1"/>
</dbReference>
<evidence type="ECO:0000256" key="1">
    <source>
        <dbReference type="ARBA" id="ARBA00009748"/>
    </source>
</evidence>
<keyword evidence="8" id="KW-1185">Reference proteome</keyword>
<name>A0A2C9VA72_MANES</name>
<dbReference type="FunFam" id="1.10.110.10:FF:000002">
    <property type="entry name" value="Non-specific lipid-transfer protein"/>
    <property type="match status" value="1"/>
</dbReference>
<comment type="caution">
    <text evidence="7">The sequence shown here is derived from an EMBL/GenBank/DDBJ whole genome shotgun (WGS) entry which is preliminary data.</text>
</comment>
<dbReference type="OMA" id="TSINCNG"/>
<evidence type="ECO:0000313" key="7">
    <source>
        <dbReference type="EMBL" id="OAY41631.1"/>
    </source>
</evidence>
<dbReference type="PANTHER" id="PTHR33076">
    <property type="entry name" value="NON-SPECIFIC LIPID-TRANSFER PROTEIN 2-RELATED"/>
    <property type="match status" value="1"/>
</dbReference>
<evidence type="ECO:0000256" key="4">
    <source>
        <dbReference type="RuleBase" id="RU000628"/>
    </source>
</evidence>
<reference evidence="8" key="1">
    <citation type="journal article" date="2016" name="Nat. Biotechnol.">
        <title>Sequencing wild and cultivated cassava and related species reveals extensive interspecific hybridization and genetic diversity.</title>
        <authorList>
            <person name="Bredeson J.V."/>
            <person name="Lyons J.B."/>
            <person name="Prochnik S.E."/>
            <person name="Wu G.A."/>
            <person name="Ha C.M."/>
            <person name="Edsinger-Gonzales E."/>
            <person name="Grimwood J."/>
            <person name="Schmutz J."/>
            <person name="Rabbi I.Y."/>
            <person name="Egesi C."/>
            <person name="Nauluvula P."/>
            <person name="Lebot V."/>
            <person name="Ndunguru J."/>
            <person name="Mkamilo G."/>
            <person name="Bart R.S."/>
            <person name="Setter T.L."/>
            <person name="Gleadow R.M."/>
            <person name="Kulakow P."/>
            <person name="Ferguson M.E."/>
            <person name="Rounsley S."/>
            <person name="Rokhsar D.S."/>
        </authorList>
    </citation>
    <scope>NUCLEOTIDE SEQUENCE [LARGE SCALE GENOMIC DNA]</scope>
    <source>
        <strain evidence="8">cv. AM560-2</strain>
    </source>
</reference>
<dbReference type="Gene3D" id="1.10.110.10">
    <property type="entry name" value="Plant lipid-transfer and hydrophobic proteins"/>
    <property type="match status" value="1"/>
</dbReference>
<evidence type="ECO:0000256" key="5">
    <source>
        <dbReference type="SAM" id="SignalP"/>
    </source>
</evidence>
<dbReference type="PROSITE" id="PS00597">
    <property type="entry name" value="PLANT_LTP"/>
    <property type="match status" value="1"/>
</dbReference>
<dbReference type="STRING" id="3983.A0A2C9VA72"/>
<comment type="function">
    <text evidence="4">Plant non-specific lipid-transfer proteins transfer phospholipids as well as galactolipids across membranes. May play a role in wax or cutin deposition in the cell walls of expanding epidermal cells and certain secretory tissues.</text>
</comment>
<dbReference type="SUPFAM" id="SSF47699">
    <property type="entry name" value="Bifunctional inhibitor/lipid-transfer protein/seed storage 2S albumin"/>
    <property type="match status" value="1"/>
</dbReference>
<sequence length="117" mass="12055">MAALKMVSVIVVVCMLVAAPMTAQAITCGQVASALSPCVNYLKTTGAVPPRPCCNGVRAINAAARTTADRRTACQCLKSAAGSIKGIKQPTADALPRKCGVNIPYKISFSTNCANVK</sequence>
<evidence type="ECO:0000259" key="6">
    <source>
        <dbReference type="SMART" id="SM00499"/>
    </source>
</evidence>
<dbReference type="OrthoDB" id="1890443at2759"/>
<dbReference type="AlphaFoldDB" id="A0A2C9VA72"/>
<evidence type="ECO:0000256" key="3">
    <source>
        <dbReference type="ARBA" id="ARBA00023157"/>
    </source>
</evidence>
<dbReference type="InterPro" id="IPR036312">
    <property type="entry name" value="Bifun_inhib/LTP/seed_sf"/>
</dbReference>
<keyword evidence="4" id="KW-0446">Lipid-binding</keyword>
<keyword evidence="5" id="KW-0732">Signal</keyword>
<dbReference type="SMART" id="SM00499">
    <property type="entry name" value="AAI"/>
    <property type="match status" value="1"/>
</dbReference>
<feature type="signal peptide" evidence="5">
    <location>
        <begin position="1"/>
        <end position="25"/>
    </location>
</feature>
<dbReference type="Proteomes" id="UP000091857">
    <property type="component" value="Chromosome 9"/>
</dbReference>
<evidence type="ECO:0000313" key="8">
    <source>
        <dbReference type="Proteomes" id="UP000091857"/>
    </source>
</evidence>
<evidence type="ECO:0000256" key="2">
    <source>
        <dbReference type="ARBA" id="ARBA00022448"/>
    </source>
</evidence>
<dbReference type="InterPro" id="IPR000528">
    <property type="entry name" value="Plant_nsLTP"/>
</dbReference>
<proteinExistence type="inferred from homology"/>
<dbReference type="CDD" id="cd01960">
    <property type="entry name" value="nsLTP1"/>
    <property type="match status" value="1"/>
</dbReference>
<keyword evidence="3" id="KW-1015">Disulfide bond</keyword>
<keyword evidence="2 4" id="KW-0813">Transport</keyword>
<dbReference type="InterPro" id="IPR016140">
    <property type="entry name" value="Bifunc_inhib/LTP/seed_store"/>
</dbReference>
<dbReference type="PRINTS" id="PR00382">
    <property type="entry name" value="LIPIDTRNSFER"/>
</dbReference>
<accession>A0A2C9VA72</accession>
<protein>
    <recommendedName>
        <fullName evidence="4">Non-specific lipid-transfer protein</fullName>
    </recommendedName>
</protein>
<gene>
    <name evidence="7" type="ORF">MANES_09G117300v8</name>
</gene>
<dbReference type="Gramene" id="Manes.09G117300.1.v8.1">
    <property type="protein sequence ID" value="Manes.09G117300.1.v8.1.CDS"/>
    <property type="gene ID" value="Manes.09G117300.v8.1"/>
</dbReference>
<organism evidence="7 8">
    <name type="scientific">Manihot esculenta</name>
    <name type="common">Cassava</name>
    <name type="synonym">Jatropha manihot</name>
    <dbReference type="NCBI Taxonomy" id="3983"/>
    <lineage>
        <taxon>Eukaryota</taxon>
        <taxon>Viridiplantae</taxon>
        <taxon>Streptophyta</taxon>
        <taxon>Embryophyta</taxon>
        <taxon>Tracheophyta</taxon>
        <taxon>Spermatophyta</taxon>
        <taxon>Magnoliopsida</taxon>
        <taxon>eudicotyledons</taxon>
        <taxon>Gunneridae</taxon>
        <taxon>Pentapetalae</taxon>
        <taxon>rosids</taxon>
        <taxon>fabids</taxon>
        <taxon>Malpighiales</taxon>
        <taxon>Euphorbiaceae</taxon>
        <taxon>Crotonoideae</taxon>
        <taxon>Manihoteae</taxon>
        <taxon>Manihot</taxon>
    </lineage>
</organism>
<comment type="similarity">
    <text evidence="1 4">Belongs to the plant LTP family.</text>
</comment>
<feature type="domain" description="Bifunctional inhibitor/plant lipid transfer protein/seed storage helical" evidence="6">
    <location>
        <begin position="28"/>
        <end position="113"/>
    </location>
</feature>
<dbReference type="GO" id="GO:0008289">
    <property type="term" value="F:lipid binding"/>
    <property type="evidence" value="ECO:0007669"/>
    <property type="project" value="UniProtKB-KW"/>
</dbReference>
<feature type="chain" id="PRO_5012112753" description="Non-specific lipid-transfer protein" evidence="5">
    <location>
        <begin position="26"/>
        <end position="117"/>
    </location>
</feature>
<dbReference type="EMBL" id="CM004395">
    <property type="protein sequence ID" value="OAY41631.1"/>
    <property type="molecule type" value="Genomic_DNA"/>
</dbReference>